<dbReference type="Proteomes" id="UP000250831">
    <property type="component" value="Unassembled WGS sequence"/>
</dbReference>
<evidence type="ECO:0000259" key="4">
    <source>
        <dbReference type="Pfam" id="PF22124"/>
    </source>
</evidence>
<dbReference type="InterPro" id="IPR049053">
    <property type="entry name" value="AFCA-like_C"/>
</dbReference>
<dbReference type="InterPro" id="IPR054363">
    <property type="entry name" value="GH95_cat"/>
</dbReference>
<reference evidence="5 6" key="1">
    <citation type="submission" date="2018-04" db="EMBL/GenBank/DDBJ databases">
        <title>Sphingobacterium sp. M46 Genome.</title>
        <authorList>
            <person name="Cheng J."/>
            <person name="Li Y."/>
        </authorList>
    </citation>
    <scope>NUCLEOTIDE SEQUENCE [LARGE SCALE GENOMIC DNA]</scope>
    <source>
        <strain evidence="5 6">M46</strain>
    </source>
</reference>
<dbReference type="PANTHER" id="PTHR31084">
    <property type="entry name" value="ALPHA-L-FUCOSIDASE 2"/>
    <property type="match status" value="1"/>
</dbReference>
<evidence type="ECO:0000259" key="3">
    <source>
        <dbReference type="Pfam" id="PF21307"/>
    </source>
</evidence>
<keyword evidence="6" id="KW-1185">Reference proteome</keyword>
<dbReference type="GO" id="GO:0004560">
    <property type="term" value="F:alpha-L-fucosidase activity"/>
    <property type="evidence" value="ECO:0007669"/>
    <property type="project" value="TreeGrafter"/>
</dbReference>
<feature type="domain" description="Alpha fucosidase A-like C-terminal" evidence="3">
    <location>
        <begin position="652"/>
        <end position="739"/>
    </location>
</feature>
<proteinExistence type="predicted"/>
<organism evidence="5 6">
    <name type="scientific">Sphingobacterium athyrii</name>
    <dbReference type="NCBI Taxonomy" id="2152717"/>
    <lineage>
        <taxon>Bacteria</taxon>
        <taxon>Pseudomonadati</taxon>
        <taxon>Bacteroidota</taxon>
        <taxon>Sphingobacteriia</taxon>
        <taxon>Sphingobacteriales</taxon>
        <taxon>Sphingobacteriaceae</taxon>
        <taxon>Sphingobacterium</taxon>
    </lineage>
</organism>
<name>A0A363NYN1_9SPHI</name>
<accession>A0A363NYN1</accession>
<feature type="domain" description="Glycosyl hydrolase family 95 N-terminal" evidence="2">
    <location>
        <begin position="26"/>
        <end position="151"/>
    </location>
</feature>
<feature type="chain" id="PRO_5016718356" evidence="1">
    <location>
        <begin position="19"/>
        <end position="745"/>
    </location>
</feature>
<dbReference type="RefSeq" id="WP_108632079.1">
    <property type="nucleotide sequence ID" value="NZ_QCXX01000001.1"/>
</dbReference>
<gene>
    <name evidence="5" type="ORF">DCO56_01990</name>
</gene>
<dbReference type="Gene3D" id="1.50.10.10">
    <property type="match status" value="1"/>
</dbReference>
<sequence>MKYCYLILLFLMTGPVVGQPSTGYNLNFTNLATRWDEAIPLGNGQLGALIWKKDNTIRLSLDRADLWDERKAFEIEKHDFKWVQQQLQNNSYQAAQQWGDSPYDRSPYPTKLPAAAMIFDAAKFGNVVSNVLDLQSAVHTLKFDDGKTLITYVHATRPMGYFEITGKNIDDLAPQLVPHQYENTTQADEQKSVVDGQSLTRLGYKQGNIVKTENAQVLHQETYDHHFFEVVLQWKKMSPNKLIGYWTISNDQKAKVQPISIKQYEAAKQSHISWWANYWSKSTISIPEKDLERQYYLELYKLGATARQGAPAITLQAVWTADNGGLPPWKGDFHNDLNTQLSYWPAYTANRMDAAQSYTDWLWKIRPKNLAYTRQYFAVDGLNIPGVLTLNGYPMGGWIQYSLSPTVSAWTAQHFYWQWKYGMDRNFLKEQAYPYITEAATYLKNITYLKDGKRYLPLSSSPEYNDNSREAWFERWTNFDLSLAHYLFDIAAEVSNANGKPEAAKEWARYSAELPNFATDETGLQVAVDLPMKHSHRHMSPYMAIYPLGILDINNARDKSLIEKSLSHLEQLGTRAWVGYSFSWMACLHARAKQSKQAVVNLQKFAHNFCSINSFHLNGDQNGGQYSDFTYRPFTLEGNFAFAQGIHELLIQSKNDYIEVFPATPEDWKNVSFKNLRTAGGFIVSAEKNGGKLTSLRVTASQNGVFRIFEKTDLQDLSSKKQLSKNNDIQYIKLKKGQTIQLGSI</sequence>
<evidence type="ECO:0000313" key="6">
    <source>
        <dbReference type="Proteomes" id="UP000250831"/>
    </source>
</evidence>
<dbReference type="Pfam" id="PF22124">
    <property type="entry name" value="Glyco_hydro_95_cat"/>
    <property type="match status" value="1"/>
</dbReference>
<evidence type="ECO:0000259" key="2">
    <source>
        <dbReference type="Pfam" id="PF14498"/>
    </source>
</evidence>
<dbReference type="SUPFAM" id="SSF48208">
    <property type="entry name" value="Six-hairpin glycosidases"/>
    <property type="match status" value="1"/>
</dbReference>
<dbReference type="OrthoDB" id="9802600at2"/>
<dbReference type="AlphaFoldDB" id="A0A363NYN1"/>
<dbReference type="InterPro" id="IPR008928">
    <property type="entry name" value="6-hairpin_glycosidase_sf"/>
</dbReference>
<keyword evidence="1" id="KW-0732">Signal</keyword>
<comment type="caution">
    <text evidence="5">The sequence shown here is derived from an EMBL/GenBank/DDBJ whole genome shotgun (WGS) entry which is preliminary data.</text>
</comment>
<evidence type="ECO:0000313" key="5">
    <source>
        <dbReference type="EMBL" id="PUV25771.1"/>
    </source>
</evidence>
<feature type="domain" description="Glycosyl hydrolase family 95 catalytic" evidence="4">
    <location>
        <begin position="300"/>
        <end position="650"/>
    </location>
</feature>
<dbReference type="InterPro" id="IPR027414">
    <property type="entry name" value="GH95_N_dom"/>
</dbReference>
<evidence type="ECO:0000256" key="1">
    <source>
        <dbReference type="SAM" id="SignalP"/>
    </source>
</evidence>
<dbReference type="PANTHER" id="PTHR31084:SF0">
    <property type="entry name" value="ALPHA-L-FUCOSIDASE 2"/>
    <property type="match status" value="1"/>
</dbReference>
<dbReference type="InterPro" id="IPR012341">
    <property type="entry name" value="6hp_glycosidase-like_sf"/>
</dbReference>
<protein>
    <submittedName>
        <fullName evidence="5">Uncharacterized protein</fullName>
    </submittedName>
</protein>
<dbReference type="Pfam" id="PF14498">
    <property type="entry name" value="Glyco_hyd_65N_2"/>
    <property type="match status" value="1"/>
</dbReference>
<dbReference type="Pfam" id="PF21307">
    <property type="entry name" value="Glyco_hydro_95_C"/>
    <property type="match status" value="1"/>
</dbReference>
<dbReference type="EMBL" id="QCXX01000001">
    <property type="protein sequence ID" value="PUV25771.1"/>
    <property type="molecule type" value="Genomic_DNA"/>
</dbReference>
<feature type="signal peptide" evidence="1">
    <location>
        <begin position="1"/>
        <end position="18"/>
    </location>
</feature>
<dbReference type="GO" id="GO:0005975">
    <property type="term" value="P:carbohydrate metabolic process"/>
    <property type="evidence" value="ECO:0007669"/>
    <property type="project" value="InterPro"/>
</dbReference>